<organism evidence="1 2">
    <name type="scientific">Tulasnella calospora MUT 4182</name>
    <dbReference type="NCBI Taxonomy" id="1051891"/>
    <lineage>
        <taxon>Eukaryota</taxon>
        <taxon>Fungi</taxon>
        <taxon>Dikarya</taxon>
        <taxon>Basidiomycota</taxon>
        <taxon>Agaricomycotina</taxon>
        <taxon>Agaricomycetes</taxon>
        <taxon>Cantharellales</taxon>
        <taxon>Tulasnellaceae</taxon>
        <taxon>Tulasnella</taxon>
    </lineage>
</organism>
<evidence type="ECO:0008006" key="3">
    <source>
        <dbReference type="Google" id="ProtNLM"/>
    </source>
</evidence>
<evidence type="ECO:0000313" key="2">
    <source>
        <dbReference type="Proteomes" id="UP000054248"/>
    </source>
</evidence>
<reference evidence="1 2" key="1">
    <citation type="submission" date="2014-04" db="EMBL/GenBank/DDBJ databases">
        <authorList>
            <consortium name="DOE Joint Genome Institute"/>
            <person name="Kuo A."/>
            <person name="Girlanda M."/>
            <person name="Perotto S."/>
            <person name="Kohler A."/>
            <person name="Nagy L.G."/>
            <person name="Floudas D."/>
            <person name="Copeland A."/>
            <person name="Barry K.W."/>
            <person name="Cichocki N."/>
            <person name="Veneault-Fourrey C."/>
            <person name="LaButti K."/>
            <person name="Lindquist E.A."/>
            <person name="Lipzen A."/>
            <person name="Lundell T."/>
            <person name="Morin E."/>
            <person name="Murat C."/>
            <person name="Sun H."/>
            <person name="Tunlid A."/>
            <person name="Henrissat B."/>
            <person name="Grigoriev I.V."/>
            <person name="Hibbett D.S."/>
            <person name="Martin F."/>
            <person name="Nordberg H.P."/>
            <person name="Cantor M.N."/>
            <person name="Hua S.X."/>
        </authorList>
    </citation>
    <scope>NUCLEOTIDE SEQUENCE [LARGE SCALE GENOMIC DNA]</scope>
    <source>
        <strain evidence="1 2">MUT 4182</strain>
    </source>
</reference>
<dbReference type="Gene3D" id="3.80.10.10">
    <property type="entry name" value="Ribonuclease Inhibitor"/>
    <property type="match status" value="1"/>
</dbReference>
<dbReference type="AlphaFoldDB" id="A0A0C3Q814"/>
<proteinExistence type="predicted"/>
<dbReference type="HOGENOM" id="CLU_858409_0_0_1"/>
<protein>
    <recommendedName>
        <fullName evidence="3">F-box domain-containing protein</fullName>
    </recommendedName>
</protein>
<sequence length="324" mass="37109">MSTPVKENVSSFAGVETSIEAAADSESVLTRDRKFDVLIFKAAIHDAWDPSYKTIADLLLVCRYWKEAGTDLKLFKVPIASSKQMDALLGYVQTTALFRESGCAPVQLLSVETEYQKDFHRLSELLALCRRFLQYLHLSRFFTSAPIAELLQDARPEAESDLYFPKLAALCLSKFTPRELISFITSVNPLTLEHLELRDTFLRFDHILSDELTTLCFPRLREVVVDGYARAENPTIGWLCQIAPNLEMLELSIVRERLPVLTEFLASDRIPKTLQRPRVWVKINRYDHIGLESPDLAPLLQLIKERGWIQWICVHTSCGSWVYE</sequence>
<evidence type="ECO:0000313" key="1">
    <source>
        <dbReference type="EMBL" id="KIO19819.1"/>
    </source>
</evidence>
<dbReference type="InterPro" id="IPR032675">
    <property type="entry name" value="LRR_dom_sf"/>
</dbReference>
<dbReference type="OrthoDB" id="3168149at2759"/>
<dbReference type="Proteomes" id="UP000054248">
    <property type="component" value="Unassembled WGS sequence"/>
</dbReference>
<dbReference type="EMBL" id="KN823201">
    <property type="protein sequence ID" value="KIO19819.1"/>
    <property type="molecule type" value="Genomic_DNA"/>
</dbReference>
<reference evidence="2" key="2">
    <citation type="submission" date="2015-01" db="EMBL/GenBank/DDBJ databases">
        <title>Evolutionary Origins and Diversification of the Mycorrhizal Mutualists.</title>
        <authorList>
            <consortium name="DOE Joint Genome Institute"/>
            <consortium name="Mycorrhizal Genomics Consortium"/>
            <person name="Kohler A."/>
            <person name="Kuo A."/>
            <person name="Nagy L.G."/>
            <person name="Floudas D."/>
            <person name="Copeland A."/>
            <person name="Barry K.W."/>
            <person name="Cichocki N."/>
            <person name="Veneault-Fourrey C."/>
            <person name="LaButti K."/>
            <person name="Lindquist E.A."/>
            <person name="Lipzen A."/>
            <person name="Lundell T."/>
            <person name="Morin E."/>
            <person name="Murat C."/>
            <person name="Riley R."/>
            <person name="Ohm R."/>
            <person name="Sun H."/>
            <person name="Tunlid A."/>
            <person name="Henrissat B."/>
            <person name="Grigoriev I.V."/>
            <person name="Hibbett D.S."/>
            <person name="Martin F."/>
        </authorList>
    </citation>
    <scope>NUCLEOTIDE SEQUENCE [LARGE SCALE GENOMIC DNA]</scope>
    <source>
        <strain evidence="2">MUT 4182</strain>
    </source>
</reference>
<accession>A0A0C3Q814</accession>
<gene>
    <name evidence="1" type="ORF">M407DRAFT_30522</name>
</gene>
<name>A0A0C3Q814_9AGAM</name>
<keyword evidence="2" id="KW-1185">Reference proteome</keyword>